<evidence type="ECO:0000313" key="1">
    <source>
        <dbReference type="EMBL" id="GAW97626.1"/>
    </source>
</evidence>
<accession>A0ABQ0MZ28</accession>
<organism evidence="1 2">
    <name type="scientific">Colwellia marinimaniae</name>
    <dbReference type="NCBI Taxonomy" id="1513592"/>
    <lineage>
        <taxon>Bacteria</taxon>
        <taxon>Pseudomonadati</taxon>
        <taxon>Pseudomonadota</taxon>
        <taxon>Gammaproteobacteria</taxon>
        <taxon>Alteromonadales</taxon>
        <taxon>Colwelliaceae</taxon>
        <taxon>Colwellia</taxon>
    </lineage>
</organism>
<reference evidence="1 2" key="1">
    <citation type="submission" date="2017-06" db="EMBL/GenBank/DDBJ databases">
        <title>Whole Genome Sequences of Colwellia marinimaniae MTCD1.</title>
        <authorList>
            <person name="Kusumoto H."/>
            <person name="Inoue M."/>
            <person name="Tanikawa K."/>
            <person name="Maeji H."/>
            <person name="Cameron J.H."/>
            <person name="Bartlett D.H."/>
        </authorList>
    </citation>
    <scope>NUCLEOTIDE SEQUENCE [LARGE SCALE GENOMIC DNA]</scope>
    <source>
        <strain evidence="1 2">MTCD1</strain>
    </source>
</reference>
<proteinExistence type="predicted"/>
<name>A0ABQ0MZ28_9GAMM</name>
<gene>
    <name evidence="1" type="ORF">MTCD1_03264</name>
</gene>
<dbReference type="EMBL" id="BDQM01000039">
    <property type="protein sequence ID" value="GAW97626.1"/>
    <property type="molecule type" value="Genomic_DNA"/>
</dbReference>
<sequence>MDFGVPAVLQRFSAAAKQNQLEDPSACLKFLLPAG</sequence>
<keyword evidence="2" id="KW-1185">Reference proteome</keyword>
<evidence type="ECO:0000313" key="2">
    <source>
        <dbReference type="Proteomes" id="UP000197068"/>
    </source>
</evidence>
<dbReference type="Proteomes" id="UP000197068">
    <property type="component" value="Unassembled WGS sequence"/>
</dbReference>
<protein>
    <submittedName>
        <fullName evidence="1">Uncharacterized protein</fullName>
    </submittedName>
</protein>
<comment type="caution">
    <text evidence="1">The sequence shown here is derived from an EMBL/GenBank/DDBJ whole genome shotgun (WGS) entry which is preliminary data.</text>
</comment>